<evidence type="ECO:0000259" key="8">
    <source>
        <dbReference type="PROSITE" id="PS50850"/>
    </source>
</evidence>
<keyword evidence="3" id="KW-1003">Cell membrane</keyword>
<dbReference type="GO" id="GO:0015212">
    <property type="term" value="F:cytidine transmembrane transporter activity"/>
    <property type="evidence" value="ECO:0007669"/>
    <property type="project" value="TreeGrafter"/>
</dbReference>
<feature type="transmembrane region" description="Helical" evidence="7">
    <location>
        <begin position="135"/>
        <end position="154"/>
    </location>
</feature>
<evidence type="ECO:0000313" key="10">
    <source>
        <dbReference type="Proteomes" id="UP000321533"/>
    </source>
</evidence>
<evidence type="ECO:0000256" key="4">
    <source>
        <dbReference type="ARBA" id="ARBA00022692"/>
    </source>
</evidence>
<feature type="transmembrane region" description="Helical" evidence="7">
    <location>
        <begin position="282"/>
        <end position="301"/>
    </location>
</feature>
<protein>
    <submittedName>
        <fullName evidence="9">MFS transporter</fullName>
    </submittedName>
</protein>
<evidence type="ECO:0000256" key="5">
    <source>
        <dbReference type="ARBA" id="ARBA00022989"/>
    </source>
</evidence>
<dbReference type="AlphaFoldDB" id="A0A5B8V6X9"/>
<dbReference type="OrthoDB" id="9783013at2"/>
<keyword evidence="4 7" id="KW-0812">Transmembrane</keyword>
<dbReference type="EMBL" id="CP042435">
    <property type="protein sequence ID" value="QEC67240.1"/>
    <property type="molecule type" value="Genomic_DNA"/>
</dbReference>
<reference evidence="9 10" key="1">
    <citation type="journal article" date="2016" name="Int. J. Syst. Evol. Microbiol.">
        <title>Panacibacter ginsenosidivorans gen. nov., sp. nov., with ginsenoside converting activity isolated from soil of a ginseng field.</title>
        <authorList>
            <person name="Siddiqi M.Z."/>
            <person name="Muhammad Shafi S."/>
            <person name="Choi K.D."/>
            <person name="Im W.T."/>
        </authorList>
    </citation>
    <scope>NUCLEOTIDE SEQUENCE [LARGE SCALE GENOMIC DNA]</scope>
    <source>
        <strain evidence="9 10">Gsoil1550</strain>
    </source>
</reference>
<evidence type="ECO:0000256" key="6">
    <source>
        <dbReference type="ARBA" id="ARBA00023136"/>
    </source>
</evidence>
<dbReference type="InterPro" id="IPR004740">
    <property type="entry name" value="Nuc_H_symport"/>
</dbReference>
<dbReference type="Proteomes" id="UP000321533">
    <property type="component" value="Chromosome"/>
</dbReference>
<dbReference type="GO" id="GO:0015213">
    <property type="term" value="F:uridine transmembrane transporter activity"/>
    <property type="evidence" value="ECO:0007669"/>
    <property type="project" value="TreeGrafter"/>
</dbReference>
<feature type="transmembrane region" description="Helical" evidence="7">
    <location>
        <begin position="12"/>
        <end position="29"/>
    </location>
</feature>
<organism evidence="9 10">
    <name type="scientific">Panacibacter ginsenosidivorans</name>
    <dbReference type="NCBI Taxonomy" id="1813871"/>
    <lineage>
        <taxon>Bacteria</taxon>
        <taxon>Pseudomonadati</taxon>
        <taxon>Bacteroidota</taxon>
        <taxon>Chitinophagia</taxon>
        <taxon>Chitinophagales</taxon>
        <taxon>Chitinophagaceae</taxon>
        <taxon>Panacibacter</taxon>
    </lineage>
</organism>
<feature type="transmembrane region" description="Helical" evidence="7">
    <location>
        <begin position="255"/>
        <end position="275"/>
    </location>
</feature>
<feature type="transmembrane region" description="Helical" evidence="7">
    <location>
        <begin position="211"/>
        <end position="235"/>
    </location>
</feature>
<feature type="transmembrane region" description="Helical" evidence="7">
    <location>
        <begin position="160"/>
        <end position="178"/>
    </location>
</feature>
<accession>A0A5B8V6X9</accession>
<keyword evidence="6 7" id="KW-0472">Membrane</keyword>
<gene>
    <name evidence="9" type="ORF">FRZ67_08005</name>
</gene>
<dbReference type="InterPro" id="IPR020846">
    <property type="entry name" value="MFS_dom"/>
</dbReference>
<feature type="domain" description="Major facilitator superfamily (MFS) profile" evidence="8">
    <location>
        <begin position="209"/>
        <end position="423"/>
    </location>
</feature>
<dbReference type="FunFam" id="1.20.1250.20:FF:000012">
    <property type="entry name" value="Nucleoside permease NupG"/>
    <property type="match status" value="1"/>
</dbReference>
<name>A0A5B8V6X9_9BACT</name>
<evidence type="ECO:0000256" key="3">
    <source>
        <dbReference type="ARBA" id="ARBA00022475"/>
    </source>
</evidence>
<evidence type="ECO:0000256" key="1">
    <source>
        <dbReference type="ARBA" id="ARBA00004651"/>
    </source>
</evidence>
<feature type="transmembrane region" description="Helical" evidence="7">
    <location>
        <begin position="41"/>
        <end position="62"/>
    </location>
</feature>
<evidence type="ECO:0000256" key="7">
    <source>
        <dbReference type="SAM" id="Phobius"/>
    </source>
</evidence>
<dbReference type="KEGG" id="pgin:FRZ67_08005"/>
<dbReference type="InterPro" id="IPR036259">
    <property type="entry name" value="MFS_trans_sf"/>
</dbReference>
<dbReference type="PANTHER" id="PTHR23522">
    <property type="entry name" value="BLL5896 PROTEIN"/>
    <property type="match status" value="1"/>
</dbReference>
<keyword evidence="10" id="KW-1185">Reference proteome</keyword>
<evidence type="ECO:0000313" key="9">
    <source>
        <dbReference type="EMBL" id="QEC67240.1"/>
    </source>
</evidence>
<keyword evidence="5 7" id="KW-1133">Transmembrane helix</keyword>
<dbReference type="PANTHER" id="PTHR23522:SF4">
    <property type="entry name" value="NUCLEOSIDE PERMEASE NUPG-RELATED"/>
    <property type="match status" value="1"/>
</dbReference>
<dbReference type="GO" id="GO:0005886">
    <property type="term" value="C:plasma membrane"/>
    <property type="evidence" value="ECO:0007669"/>
    <property type="project" value="UniProtKB-SubCell"/>
</dbReference>
<dbReference type="Pfam" id="PF03825">
    <property type="entry name" value="Nuc_H_symport"/>
    <property type="match status" value="1"/>
</dbReference>
<proteinExistence type="predicted"/>
<dbReference type="NCBIfam" id="TIGR00889">
    <property type="entry name" value="2A0110"/>
    <property type="match status" value="1"/>
</dbReference>
<keyword evidence="2" id="KW-0813">Transport</keyword>
<feature type="transmembrane region" description="Helical" evidence="7">
    <location>
        <begin position="307"/>
        <end position="326"/>
    </location>
</feature>
<feature type="transmembrane region" description="Helical" evidence="7">
    <location>
        <begin position="347"/>
        <end position="368"/>
    </location>
</feature>
<dbReference type="PROSITE" id="PS50850">
    <property type="entry name" value="MFS"/>
    <property type="match status" value="1"/>
</dbReference>
<dbReference type="SUPFAM" id="SSF103473">
    <property type="entry name" value="MFS general substrate transporter"/>
    <property type="match status" value="1"/>
</dbReference>
<comment type="subcellular location">
    <subcellularLocation>
        <location evidence="1">Cell membrane</location>
        <topology evidence="1">Multi-pass membrane protein</topology>
    </subcellularLocation>
</comment>
<evidence type="ECO:0000256" key="2">
    <source>
        <dbReference type="ARBA" id="ARBA00022448"/>
    </source>
</evidence>
<dbReference type="CDD" id="cd06177">
    <property type="entry name" value="MFS_NHS"/>
    <property type="match status" value="1"/>
</dbReference>
<sequence length="423" mass="47152">MSIKFRLTLMNFLQFFIWGSWLISLNVYLDKTLHFTGGQIGSIYATMGVASLFMPALLGIVADKWINTERVFGICHILGGILLYKASTETTFNSLYPIMLLNTMVYMPTIALNNTVSYEVLEQKNFNIVKDFPPIRVWGTVGFIVAMWMVDLAGFNNSALQLYISSAASFLLGIYAFTMPSCKPKKSGERKTFISSLGLDAFVLFKKRKMVVFFIFAMFLGAALQITNTFGGAFLTDFGSQKIYADSFAVKHPGILISISQVSETLFILAIPFFLQKFGIKKVMLMSIFAWVLRFGLFGIGDPGTGLPLLILSMIVYGMAFDFFNISGSLFVEKETDIKIRASAQGLFMVMTNGIGAYLGGVISGWVVDQFTSNEVKDWRSIWFSFAAYALVLGIIFPLVFKYKHMPSAKEIGKAEAIEMTPH</sequence>
<dbReference type="RefSeq" id="WP_147189047.1">
    <property type="nucleotide sequence ID" value="NZ_CP042435.1"/>
</dbReference>
<feature type="transmembrane region" description="Helical" evidence="7">
    <location>
        <begin position="380"/>
        <end position="401"/>
    </location>
</feature>
<dbReference type="Gene3D" id="1.20.1250.20">
    <property type="entry name" value="MFS general substrate transporter like domains"/>
    <property type="match status" value="2"/>
</dbReference>